<dbReference type="PANTHER" id="PTHR44591">
    <property type="entry name" value="STRESS RESPONSE REGULATOR PROTEIN 1"/>
    <property type="match status" value="1"/>
</dbReference>
<protein>
    <submittedName>
        <fullName evidence="4">Response regulator</fullName>
    </submittedName>
</protein>
<dbReference type="SUPFAM" id="SSF52172">
    <property type="entry name" value="CheY-like"/>
    <property type="match status" value="1"/>
</dbReference>
<feature type="modified residue" description="4-aspartylphosphate" evidence="2">
    <location>
        <position position="61"/>
    </location>
</feature>
<dbReference type="GO" id="GO:0000160">
    <property type="term" value="P:phosphorelay signal transduction system"/>
    <property type="evidence" value="ECO:0007669"/>
    <property type="project" value="InterPro"/>
</dbReference>
<evidence type="ECO:0000313" key="4">
    <source>
        <dbReference type="EMBL" id="QRJ63775.1"/>
    </source>
</evidence>
<dbReference type="EMBL" id="CP064781">
    <property type="protein sequence ID" value="QRJ63775.1"/>
    <property type="molecule type" value="Genomic_DNA"/>
</dbReference>
<dbReference type="RefSeq" id="WP_203387310.1">
    <property type="nucleotide sequence ID" value="NZ_CP064781.1"/>
</dbReference>
<feature type="domain" description="Response regulatory" evidence="3">
    <location>
        <begin position="3"/>
        <end position="127"/>
    </location>
</feature>
<organism evidence="4 5">
    <name type="scientific">Azospira restricta</name>
    <dbReference type="NCBI Taxonomy" id="404405"/>
    <lineage>
        <taxon>Bacteria</taxon>
        <taxon>Pseudomonadati</taxon>
        <taxon>Pseudomonadota</taxon>
        <taxon>Betaproteobacteria</taxon>
        <taxon>Rhodocyclales</taxon>
        <taxon>Rhodocyclaceae</taxon>
        <taxon>Azospira</taxon>
    </lineage>
</organism>
<dbReference type="Proteomes" id="UP000663444">
    <property type="component" value="Chromosome"/>
</dbReference>
<keyword evidence="1 2" id="KW-0597">Phosphoprotein</keyword>
<dbReference type="Pfam" id="PF00072">
    <property type="entry name" value="Response_reg"/>
    <property type="match status" value="1"/>
</dbReference>
<dbReference type="PROSITE" id="PS50110">
    <property type="entry name" value="RESPONSE_REGULATORY"/>
    <property type="match status" value="1"/>
</dbReference>
<dbReference type="InterPro" id="IPR001789">
    <property type="entry name" value="Sig_transdc_resp-reg_receiver"/>
</dbReference>
<gene>
    <name evidence="4" type="ORF">IWH25_18920</name>
</gene>
<dbReference type="AlphaFoldDB" id="A0A974SNZ0"/>
<evidence type="ECO:0000259" key="3">
    <source>
        <dbReference type="PROSITE" id="PS50110"/>
    </source>
</evidence>
<proteinExistence type="predicted"/>
<evidence type="ECO:0000256" key="2">
    <source>
        <dbReference type="PROSITE-ProRule" id="PRU00169"/>
    </source>
</evidence>
<keyword evidence="5" id="KW-1185">Reference proteome</keyword>
<dbReference type="SMART" id="SM00448">
    <property type="entry name" value="REC"/>
    <property type="match status" value="1"/>
</dbReference>
<dbReference type="InterPro" id="IPR011006">
    <property type="entry name" value="CheY-like_superfamily"/>
</dbReference>
<accession>A0A974SNZ0</accession>
<sequence length="203" mass="22033">MSRILIVDDEESILKSLSRLLSLTPCSAGGKTWKLSVDCFTSPETALDKARHTAYDAVLSDYRMPGMDGVQFLKAFRALQPDCPRLILSGYADLNGLIGAINDAGISRFLSKPWNDYELVAAIGQALALRELSLENQRLADQARVAQGRISPEEAARKRLEAEAPGLAQVKWGPDGSVLLDESLLDEPLPDDWLGKPGNAGGR</sequence>
<name>A0A974SNZ0_9RHOO</name>
<dbReference type="KEGG" id="ares:IWH25_18920"/>
<dbReference type="Gene3D" id="3.40.50.2300">
    <property type="match status" value="1"/>
</dbReference>
<evidence type="ECO:0000313" key="5">
    <source>
        <dbReference type="Proteomes" id="UP000663444"/>
    </source>
</evidence>
<dbReference type="PANTHER" id="PTHR44591:SF3">
    <property type="entry name" value="RESPONSE REGULATORY DOMAIN-CONTAINING PROTEIN"/>
    <property type="match status" value="1"/>
</dbReference>
<evidence type="ECO:0000256" key="1">
    <source>
        <dbReference type="ARBA" id="ARBA00022553"/>
    </source>
</evidence>
<reference evidence="4" key="1">
    <citation type="submission" date="2020-11" db="EMBL/GenBank/DDBJ databases">
        <title>Azospira restricta DSM 18626 genome sequence.</title>
        <authorList>
            <person name="Moe W.M."/>
        </authorList>
    </citation>
    <scope>NUCLEOTIDE SEQUENCE</scope>
    <source>
        <strain evidence="4">DSM 18626</strain>
    </source>
</reference>
<dbReference type="InterPro" id="IPR050595">
    <property type="entry name" value="Bact_response_regulator"/>
</dbReference>